<feature type="signal peptide" evidence="1">
    <location>
        <begin position="1"/>
        <end position="24"/>
    </location>
</feature>
<feature type="chain" id="PRO_5011473498" description="DUF4240 domain-containing protein" evidence="1">
    <location>
        <begin position="25"/>
        <end position="231"/>
    </location>
</feature>
<evidence type="ECO:0000313" key="4">
    <source>
        <dbReference type="Proteomes" id="UP000198951"/>
    </source>
</evidence>
<evidence type="ECO:0000313" key="3">
    <source>
        <dbReference type="EMBL" id="SEA53630.1"/>
    </source>
</evidence>
<dbReference type="STRING" id="150146.SAMN05443667_105153"/>
<dbReference type="InterPro" id="IPR025334">
    <property type="entry name" value="DUF4240"/>
</dbReference>
<dbReference type="RefSeq" id="WP_091088160.1">
    <property type="nucleotide sequence ID" value="NZ_FNRD01000005.1"/>
</dbReference>
<feature type="domain" description="DUF4240" evidence="2">
    <location>
        <begin position="58"/>
        <end position="180"/>
    </location>
</feature>
<accession>A0A1H4BZY1</accession>
<protein>
    <recommendedName>
        <fullName evidence="2">DUF4240 domain-containing protein</fullName>
    </recommendedName>
</protein>
<dbReference type="Proteomes" id="UP000198951">
    <property type="component" value="Unassembled WGS sequence"/>
</dbReference>
<keyword evidence="4" id="KW-1185">Reference proteome</keyword>
<evidence type="ECO:0000256" key="1">
    <source>
        <dbReference type="SAM" id="SignalP"/>
    </source>
</evidence>
<dbReference type="Pfam" id="PF14024">
    <property type="entry name" value="DUF4240"/>
    <property type="match status" value="1"/>
</dbReference>
<evidence type="ECO:0000259" key="2">
    <source>
        <dbReference type="Pfam" id="PF14024"/>
    </source>
</evidence>
<dbReference type="AlphaFoldDB" id="A0A1H4BZY1"/>
<name>A0A1H4BZY1_9FLAO</name>
<gene>
    <name evidence="3" type="ORF">SAMN05443667_105153</name>
</gene>
<keyword evidence="1" id="KW-0732">Signal</keyword>
<dbReference type="EMBL" id="FNRD01000005">
    <property type="protein sequence ID" value="SEA53630.1"/>
    <property type="molecule type" value="Genomic_DNA"/>
</dbReference>
<organism evidence="3 4">
    <name type="scientific">Flavobacterium gillisiae</name>
    <dbReference type="NCBI Taxonomy" id="150146"/>
    <lineage>
        <taxon>Bacteria</taxon>
        <taxon>Pseudomonadati</taxon>
        <taxon>Bacteroidota</taxon>
        <taxon>Flavobacteriia</taxon>
        <taxon>Flavobacteriales</taxon>
        <taxon>Flavobacteriaceae</taxon>
        <taxon>Flavobacterium</taxon>
    </lineage>
</organism>
<reference evidence="4" key="1">
    <citation type="submission" date="2016-10" db="EMBL/GenBank/DDBJ databases">
        <authorList>
            <person name="Varghese N."/>
            <person name="Submissions S."/>
        </authorList>
    </citation>
    <scope>NUCLEOTIDE SEQUENCE [LARGE SCALE GENOMIC DNA]</scope>
    <source>
        <strain evidence="4">DSM 22376</strain>
    </source>
</reference>
<proteinExistence type="predicted"/>
<dbReference type="OrthoDB" id="6200718at2"/>
<sequence>MKNSITLLSLFLFFSIAVCGQNNAQNQEESLGSIENPEMAVRINLDSITLPKSSEMLSEDSFWTIIDNSLKQTTNQEDQEIFLVSAIEKLTPQEMIGFRLRTDQLLYDSYNPELWCAAYIVSGGCSDGGFEYFRCWLISQGKEVFYKVKSNPDALINEVVEGKESYEFEGFWYVAMNAFKNSTGEDLYSYIDYDTFVTNDENYPLLKFSWNPDEPATMGKVCPVLFQKLWK</sequence>